<name>A0A6J4RUL9_9ACTN</name>
<dbReference type="AlphaFoldDB" id="A0A6J4RUL9"/>
<keyword evidence="2" id="KW-0413">Isomerase</keyword>
<protein>
    <submittedName>
        <fullName evidence="2">Ribose 5-phosphate isomerase A</fullName>
        <ecNumber evidence="2">5.3.1.6</ecNumber>
    </submittedName>
</protein>
<dbReference type="EC" id="5.3.1.6" evidence="2"/>
<proteinExistence type="predicted"/>
<reference evidence="2" key="1">
    <citation type="submission" date="2020-02" db="EMBL/GenBank/DDBJ databases">
        <authorList>
            <person name="Meier V. D."/>
        </authorList>
    </citation>
    <scope>NUCLEOTIDE SEQUENCE</scope>
    <source>
        <strain evidence="2">AVDCRST_MAG12</strain>
    </source>
</reference>
<feature type="compositionally biased region" description="Basic residues" evidence="1">
    <location>
        <begin position="68"/>
        <end position="90"/>
    </location>
</feature>
<organism evidence="2">
    <name type="scientific">uncultured Rubrobacteraceae bacterium</name>
    <dbReference type="NCBI Taxonomy" id="349277"/>
    <lineage>
        <taxon>Bacteria</taxon>
        <taxon>Bacillati</taxon>
        <taxon>Actinomycetota</taxon>
        <taxon>Rubrobacteria</taxon>
        <taxon>Rubrobacterales</taxon>
        <taxon>Rubrobacteraceae</taxon>
        <taxon>environmental samples</taxon>
    </lineage>
</organism>
<sequence>HKGPRRRPPAREDSRRRLRHGPRPRRRRHKDGGRFGHPGPRPGRGRPLRLAGDPRGPLRPWLPTPPAHGRRRPSAALRHRRRPLHRRLRLRRDGRPGRPRDRHPKHPRRPRMRPLRRACVRRRSRRRGRRQRPGGV</sequence>
<evidence type="ECO:0000256" key="1">
    <source>
        <dbReference type="SAM" id="MobiDB-lite"/>
    </source>
</evidence>
<feature type="region of interest" description="Disordered" evidence="1">
    <location>
        <begin position="1"/>
        <end position="136"/>
    </location>
</feature>
<feature type="compositionally biased region" description="Low complexity" evidence="1">
    <location>
        <begin position="48"/>
        <end position="59"/>
    </location>
</feature>
<dbReference type="GO" id="GO:0004751">
    <property type="term" value="F:ribose-5-phosphate isomerase activity"/>
    <property type="evidence" value="ECO:0007669"/>
    <property type="project" value="UniProtKB-EC"/>
</dbReference>
<feature type="non-terminal residue" evidence="2">
    <location>
        <position position="136"/>
    </location>
</feature>
<feature type="compositionally biased region" description="Basic residues" evidence="1">
    <location>
        <begin position="16"/>
        <end position="31"/>
    </location>
</feature>
<evidence type="ECO:0000313" key="2">
    <source>
        <dbReference type="EMBL" id="CAA9481422.1"/>
    </source>
</evidence>
<feature type="non-terminal residue" evidence="2">
    <location>
        <position position="1"/>
    </location>
</feature>
<dbReference type="EMBL" id="CADCVK010000236">
    <property type="protein sequence ID" value="CAA9481422.1"/>
    <property type="molecule type" value="Genomic_DNA"/>
</dbReference>
<accession>A0A6J4RUL9</accession>
<gene>
    <name evidence="2" type="ORF">AVDCRST_MAG12-1529</name>
</gene>
<feature type="compositionally biased region" description="Basic residues" evidence="1">
    <location>
        <begin position="100"/>
        <end position="136"/>
    </location>
</feature>